<keyword evidence="1" id="KW-0812">Transmembrane</keyword>
<sequence>MDPVKRSLITLHITVILLGGTGLFSNIIPLSATDITFGRSVFACISLALFMRFAGETFALSNKKDYGIALLLGVLMAVHWVTYFAAMQYAGVAVGMIALFTFPVITVLIEPFFEKIRLVWQDFFSAITVFIGVALLVPEISLENDTTLGVAIGIFSAVLYALRNLIHRQHFSHYSGAKAMSWQILVVIACLLPVVSDGLPEASGSTWLMLVILGSMFTAVPHALVANALIHLRAKTFSLIACMQPMYGVVLAMLILEESPGIKALIGGILVTSASVYETMNASKLHKQED</sequence>
<dbReference type="SUPFAM" id="SSF103481">
    <property type="entry name" value="Multidrug resistance efflux transporter EmrE"/>
    <property type="match status" value="2"/>
</dbReference>
<protein>
    <submittedName>
        <fullName evidence="3">Permease</fullName>
    </submittedName>
</protein>
<keyword evidence="4" id="KW-1185">Reference proteome</keyword>
<feature type="transmembrane region" description="Helical" evidence="1">
    <location>
        <begin position="66"/>
        <end position="86"/>
    </location>
</feature>
<keyword evidence="1" id="KW-1133">Transmembrane helix</keyword>
<dbReference type="Pfam" id="PF00892">
    <property type="entry name" value="EamA"/>
    <property type="match status" value="2"/>
</dbReference>
<feature type="transmembrane region" description="Helical" evidence="1">
    <location>
        <begin position="237"/>
        <end position="256"/>
    </location>
</feature>
<feature type="transmembrane region" description="Helical" evidence="1">
    <location>
        <begin position="148"/>
        <end position="166"/>
    </location>
</feature>
<dbReference type="RefSeq" id="WP_070126549.1">
    <property type="nucleotide sequence ID" value="NZ_MDHN01000037.1"/>
</dbReference>
<feature type="transmembrane region" description="Helical" evidence="1">
    <location>
        <begin position="92"/>
        <end position="111"/>
    </location>
</feature>
<dbReference type="EMBL" id="MDHN01000037">
    <property type="protein sequence ID" value="OFC69751.1"/>
    <property type="molecule type" value="Genomic_DNA"/>
</dbReference>
<dbReference type="Proteomes" id="UP000175691">
    <property type="component" value="Unassembled WGS sequence"/>
</dbReference>
<evidence type="ECO:0000313" key="3">
    <source>
        <dbReference type="EMBL" id="OFC69751.1"/>
    </source>
</evidence>
<evidence type="ECO:0000256" key="1">
    <source>
        <dbReference type="SAM" id="Phobius"/>
    </source>
</evidence>
<feature type="domain" description="EamA" evidence="2">
    <location>
        <begin position="9"/>
        <end position="136"/>
    </location>
</feature>
<evidence type="ECO:0000313" key="4">
    <source>
        <dbReference type="Proteomes" id="UP000175691"/>
    </source>
</evidence>
<dbReference type="InterPro" id="IPR037185">
    <property type="entry name" value="EmrE-like"/>
</dbReference>
<feature type="transmembrane region" description="Helical" evidence="1">
    <location>
        <begin position="123"/>
        <end position="142"/>
    </location>
</feature>
<reference evidence="3 4" key="1">
    <citation type="submission" date="2016-08" db="EMBL/GenBank/DDBJ databases">
        <authorList>
            <person name="Seilhamer J.J."/>
        </authorList>
    </citation>
    <scope>NUCLEOTIDE SEQUENCE [LARGE SCALE GENOMIC DNA]</scope>
    <source>
        <strain evidence="3 4">KCTC 42603</strain>
    </source>
</reference>
<gene>
    <name evidence="3" type="ORF">BFC18_16945</name>
</gene>
<dbReference type="InterPro" id="IPR000620">
    <property type="entry name" value="EamA_dom"/>
</dbReference>
<feature type="transmembrane region" description="Helical" evidence="1">
    <location>
        <begin position="7"/>
        <end position="29"/>
    </location>
</feature>
<keyword evidence="1" id="KW-0472">Membrane</keyword>
<evidence type="ECO:0000259" key="2">
    <source>
        <dbReference type="Pfam" id="PF00892"/>
    </source>
</evidence>
<accession>A0A1E7Z8I3</accession>
<dbReference type="GO" id="GO:0016020">
    <property type="term" value="C:membrane"/>
    <property type="evidence" value="ECO:0007669"/>
    <property type="project" value="InterPro"/>
</dbReference>
<dbReference type="OrthoDB" id="9150437at2"/>
<feature type="transmembrane region" description="Helical" evidence="1">
    <location>
        <begin position="207"/>
        <end position="230"/>
    </location>
</feature>
<feature type="transmembrane region" description="Helical" evidence="1">
    <location>
        <begin position="178"/>
        <end position="195"/>
    </location>
</feature>
<dbReference type="AlphaFoldDB" id="A0A1E7Z8I3"/>
<organism evidence="3 4">
    <name type="scientific">Alteromonas confluentis</name>
    <dbReference type="NCBI Taxonomy" id="1656094"/>
    <lineage>
        <taxon>Bacteria</taxon>
        <taxon>Pseudomonadati</taxon>
        <taxon>Pseudomonadota</taxon>
        <taxon>Gammaproteobacteria</taxon>
        <taxon>Alteromonadales</taxon>
        <taxon>Alteromonadaceae</taxon>
        <taxon>Alteromonas/Salinimonas group</taxon>
        <taxon>Alteromonas</taxon>
    </lineage>
</organism>
<dbReference type="STRING" id="1656094.BFC18_16945"/>
<feature type="domain" description="EamA" evidence="2">
    <location>
        <begin position="148"/>
        <end position="274"/>
    </location>
</feature>
<proteinExistence type="predicted"/>
<feature type="transmembrane region" description="Helical" evidence="1">
    <location>
        <begin position="35"/>
        <end position="54"/>
    </location>
</feature>
<dbReference type="PANTHER" id="PTHR22911">
    <property type="entry name" value="ACYL-MALONYL CONDENSING ENZYME-RELATED"/>
    <property type="match status" value="1"/>
</dbReference>
<name>A0A1E7Z8I3_9ALTE</name>
<comment type="caution">
    <text evidence="3">The sequence shown here is derived from an EMBL/GenBank/DDBJ whole genome shotgun (WGS) entry which is preliminary data.</text>
</comment>